<sequence>MSAPLRLALLQHACVDDPAKNLAVATDMIRDAASRGAKLIVTQELFKSLYFCVEEDPAAFDLAEPIPGPTTQHLADLAKELGVWISASLFERRAPGLYHNTSVLLDPAGQIAGKYRKMHIPDDPSYLEKYYFTPGDLGFRSHPLTASDDQTLGEVGMLVCWDQWFPEAARLTAMQGAQVLLYPTAIGWHAEDSAEDHAAQLDAWKTIQRSHAIANGVFVAVPNRIGTEGVNTFWGSSFIADPMGRVIAQASTDQPEILTAELDLSQVEKSRREWNLFFRDRRTDAYGGLSAQWGS</sequence>
<dbReference type="Gene3D" id="3.60.110.10">
    <property type="entry name" value="Carbon-nitrogen hydrolase"/>
    <property type="match status" value="1"/>
</dbReference>
<evidence type="ECO:0000313" key="3">
    <source>
        <dbReference type="EMBL" id="MBB6430864.1"/>
    </source>
</evidence>
<dbReference type="FunFam" id="3.60.110.10:FF:000010">
    <property type="entry name" value="Carbon-nitrogen hydrolase"/>
    <property type="match status" value="1"/>
</dbReference>
<dbReference type="GO" id="GO:0033388">
    <property type="term" value="P:putrescine biosynthetic process from arginine"/>
    <property type="evidence" value="ECO:0007669"/>
    <property type="project" value="TreeGrafter"/>
</dbReference>
<dbReference type="RefSeq" id="WP_184678357.1">
    <property type="nucleotide sequence ID" value="NZ_JACHGY010000001.1"/>
</dbReference>
<name>A0A7X0H7U1_9BACT</name>
<accession>A0A7X0H7U1</accession>
<evidence type="ECO:0000256" key="1">
    <source>
        <dbReference type="ARBA" id="ARBA00022801"/>
    </source>
</evidence>
<dbReference type="PROSITE" id="PS50263">
    <property type="entry name" value="CN_HYDROLASE"/>
    <property type="match status" value="1"/>
</dbReference>
<proteinExistence type="predicted"/>
<dbReference type="Pfam" id="PF00795">
    <property type="entry name" value="CN_hydrolase"/>
    <property type="match status" value="1"/>
</dbReference>
<keyword evidence="1 3" id="KW-0378">Hydrolase</keyword>
<dbReference type="InterPro" id="IPR036526">
    <property type="entry name" value="C-N_Hydrolase_sf"/>
</dbReference>
<keyword evidence="4" id="KW-1185">Reference proteome</keyword>
<dbReference type="GO" id="GO:0050126">
    <property type="term" value="F:N-carbamoylputrescine amidase activity"/>
    <property type="evidence" value="ECO:0007669"/>
    <property type="project" value="UniProtKB-EC"/>
</dbReference>
<dbReference type="Proteomes" id="UP000541810">
    <property type="component" value="Unassembled WGS sequence"/>
</dbReference>
<dbReference type="InterPro" id="IPR050345">
    <property type="entry name" value="Aliph_Amidase/BUP"/>
</dbReference>
<dbReference type="SUPFAM" id="SSF56317">
    <property type="entry name" value="Carbon-nitrogen hydrolase"/>
    <property type="match status" value="1"/>
</dbReference>
<protein>
    <submittedName>
        <fullName evidence="3">N-carbamoylputrescine amidase</fullName>
        <ecNumber evidence="3">3.5.1.53</ecNumber>
    </submittedName>
</protein>
<dbReference type="InterPro" id="IPR003010">
    <property type="entry name" value="C-N_Hydrolase"/>
</dbReference>
<dbReference type="EC" id="3.5.1.53" evidence="3"/>
<dbReference type="EMBL" id="JACHGY010000001">
    <property type="protein sequence ID" value="MBB6430864.1"/>
    <property type="molecule type" value="Genomic_DNA"/>
</dbReference>
<dbReference type="AlphaFoldDB" id="A0A7X0H7U1"/>
<organism evidence="3 4">
    <name type="scientific">Algisphaera agarilytica</name>
    <dbReference type="NCBI Taxonomy" id="1385975"/>
    <lineage>
        <taxon>Bacteria</taxon>
        <taxon>Pseudomonadati</taxon>
        <taxon>Planctomycetota</taxon>
        <taxon>Phycisphaerae</taxon>
        <taxon>Phycisphaerales</taxon>
        <taxon>Phycisphaeraceae</taxon>
        <taxon>Algisphaera</taxon>
    </lineage>
</organism>
<dbReference type="CDD" id="cd07573">
    <property type="entry name" value="CPA"/>
    <property type="match status" value="1"/>
</dbReference>
<evidence type="ECO:0000313" key="4">
    <source>
        <dbReference type="Proteomes" id="UP000541810"/>
    </source>
</evidence>
<evidence type="ECO:0000259" key="2">
    <source>
        <dbReference type="PROSITE" id="PS50263"/>
    </source>
</evidence>
<dbReference type="PANTHER" id="PTHR43674">
    <property type="entry name" value="NITRILASE C965.09-RELATED"/>
    <property type="match status" value="1"/>
</dbReference>
<comment type="caution">
    <text evidence="3">The sequence shown here is derived from an EMBL/GenBank/DDBJ whole genome shotgun (WGS) entry which is preliminary data.</text>
</comment>
<dbReference type="PANTHER" id="PTHR43674:SF2">
    <property type="entry name" value="BETA-UREIDOPROPIONASE"/>
    <property type="match status" value="1"/>
</dbReference>
<gene>
    <name evidence="3" type="ORF">HNQ40_002670</name>
</gene>
<feature type="domain" description="CN hydrolase" evidence="2">
    <location>
        <begin position="5"/>
        <end position="264"/>
    </location>
</feature>
<reference evidence="3 4" key="1">
    <citation type="submission" date="2020-08" db="EMBL/GenBank/DDBJ databases">
        <title>Genomic Encyclopedia of Type Strains, Phase IV (KMG-IV): sequencing the most valuable type-strain genomes for metagenomic binning, comparative biology and taxonomic classification.</title>
        <authorList>
            <person name="Goeker M."/>
        </authorList>
    </citation>
    <scope>NUCLEOTIDE SEQUENCE [LARGE SCALE GENOMIC DNA]</scope>
    <source>
        <strain evidence="3 4">DSM 103725</strain>
    </source>
</reference>